<dbReference type="PANTHER" id="PTHR42685">
    <property type="entry name" value="GERANYLGERANYL DIPHOSPHATE REDUCTASE"/>
    <property type="match status" value="1"/>
</dbReference>
<proteinExistence type="predicted"/>
<dbReference type="SUPFAM" id="SSF51905">
    <property type="entry name" value="FAD/NAD(P)-binding domain"/>
    <property type="match status" value="1"/>
</dbReference>
<dbReference type="Proteomes" id="UP001497416">
    <property type="component" value="Unassembled WGS sequence"/>
</dbReference>
<reference evidence="2 3" key="1">
    <citation type="submission" date="2024-05" db="EMBL/GenBank/DDBJ databases">
        <authorList>
            <person name="Duchaud E."/>
        </authorList>
    </citation>
    <scope>NUCLEOTIDE SEQUENCE [LARGE SCALE GENOMIC DNA]</scope>
    <source>
        <strain evidence="2">Ena-SAMPLE-TAB-13-05-2024-13:56:06:370-140302</strain>
    </source>
</reference>
<dbReference type="EC" id="1.3.7.11" evidence="2"/>
<evidence type="ECO:0000313" key="3">
    <source>
        <dbReference type="Proteomes" id="UP001497416"/>
    </source>
</evidence>
<dbReference type="InterPro" id="IPR002938">
    <property type="entry name" value="FAD-bd"/>
</dbReference>
<accession>A0ABM9NS04</accession>
<feature type="domain" description="FAD-binding" evidence="1">
    <location>
        <begin position="4"/>
        <end position="302"/>
    </location>
</feature>
<dbReference type="InterPro" id="IPR036188">
    <property type="entry name" value="FAD/NAD-bd_sf"/>
</dbReference>
<dbReference type="EC" id="1.3.1.101" evidence="2"/>
<dbReference type="PRINTS" id="PR00420">
    <property type="entry name" value="RNGMNOXGNASE"/>
</dbReference>
<gene>
    <name evidence="2" type="ORF">T190607A01A_10410</name>
</gene>
<dbReference type="InterPro" id="IPR050407">
    <property type="entry name" value="Geranylgeranyl_reductase"/>
</dbReference>
<name>A0ABM9NS04_9FLAO</name>
<dbReference type="GO" id="GO:0016491">
    <property type="term" value="F:oxidoreductase activity"/>
    <property type="evidence" value="ECO:0007669"/>
    <property type="project" value="UniProtKB-KW"/>
</dbReference>
<organism evidence="2 3">
    <name type="scientific">Tenacibaculum platacis</name>
    <dbReference type="NCBI Taxonomy" id="3137852"/>
    <lineage>
        <taxon>Bacteria</taxon>
        <taxon>Pseudomonadati</taxon>
        <taxon>Bacteroidota</taxon>
        <taxon>Flavobacteriia</taxon>
        <taxon>Flavobacteriales</taxon>
        <taxon>Flavobacteriaceae</taxon>
        <taxon>Tenacibaculum</taxon>
    </lineage>
</organism>
<dbReference type="Gene3D" id="3.50.50.60">
    <property type="entry name" value="FAD/NAD(P)-binding domain"/>
    <property type="match status" value="1"/>
</dbReference>
<dbReference type="EMBL" id="CAXIXY010000003">
    <property type="protein sequence ID" value="CAL2076738.1"/>
    <property type="molecule type" value="Genomic_DNA"/>
</dbReference>
<dbReference type="Pfam" id="PF01494">
    <property type="entry name" value="FAD_binding_3"/>
    <property type="match status" value="1"/>
</dbReference>
<sequence length="404" mass="46365">MKQEYEVIVVGAGPGGGQCARHLAKLGVDVLLVERHESFYDNNFSSAGMSLEGFKEFNLPEEVIGRYWKNFTLQTSNELATWKGENNKGVVLDFAKFRQFLADDCVANGGDVLMGYSFTSKEIKEDGVIAHFKDKKGNNPHSIKAKLLVDATGSARKVIYDSREDQPKMDLSAGVEYMIKVDDEVYNTFKDDLFFFLGDKWCFKGYSWIFPMDNNVLKVGTAKMLVKEANKASKTLKQITERIIADYMKASSYEVIDIHGGSIRTTKDMSEDFFNDRVVAIGDSISAINPLGGEGIRYALRSADDVTPHVFNFIKNNKNTFKKYRKNWRRKYVFTWKLCYFLTETVYHKYSDSQIDEKVRKYKGLVDIDQLVNILFEFKFTNMNKRLFSFVWSKIKGKFQKKVA</sequence>
<evidence type="ECO:0000259" key="1">
    <source>
        <dbReference type="Pfam" id="PF01494"/>
    </source>
</evidence>
<evidence type="ECO:0000313" key="2">
    <source>
        <dbReference type="EMBL" id="CAL2076738.1"/>
    </source>
</evidence>
<dbReference type="RefSeq" id="WP_348709979.1">
    <property type="nucleotide sequence ID" value="NZ_CAXIXY010000003.1"/>
</dbReference>
<keyword evidence="3" id="KW-1185">Reference proteome</keyword>
<protein>
    <submittedName>
        <fullName evidence="2">Digeranylgeranylglycerophospholipid reductase</fullName>
        <ecNumber evidence="2">1.3.1.101</ecNumber>
        <ecNumber evidence="2">1.3.7.11</ecNumber>
    </submittedName>
</protein>
<comment type="caution">
    <text evidence="2">The sequence shown here is derived from an EMBL/GenBank/DDBJ whole genome shotgun (WGS) entry which is preliminary data.</text>
</comment>
<keyword evidence="2" id="KW-0560">Oxidoreductase</keyword>
<dbReference type="PANTHER" id="PTHR42685:SF22">
    <property type="entry name" value="CONDITIONED MEDIUM FACTOR RECEPTOR 1"/>
    <property type="match status" value="1"/>
</dbReference>